<sequence>MDTTLTFNDAMARLSETLYTAAKVHVNTRRTGRLVAPQLHADASADVAFELKLDARGEVSSHVEKYCAGYTLRCTAWIESEDPMLRISGSIQSSDGGGIELQNVRPNQPVRFELPTSLWHSTRFTVQLKVPPAQAAGKSLRVKMRVSY</sequence>
<evidence type="ECO:0000313" key="2">
    <source>
        <dbReference type="Proteomes" id="UP001291309"/>
    </source>
</evidence>
<accession>A0ABU5H872</accession>
<reference evidence="1 2" key="1">
    <citation type="submission" date="2023-12" db="EMBL/GenBank/DDBJ databases">
        <title>the genome sequence of Hyalangium sp. s54d21.</title>
        <authorList>
            <person name="Zhang X."/>
        </authorList>
    </citation>
    <scope>NUCLEOTIDE SEQUENCE [LARGE SCALE GENOMIC DNA]</scope>
    <source>
        <strain evidence="2">s54d21</strain>
    </source>
</reference>
<dbReference type="Proteomes" id="UP001291309">
    <property type="component" value="Unassembled WGS sequence"/>
</dbReference>
<keyword evidence="2" id="KW-1185">Reference proteome</keyword>
<protein>
    <submittedName>
        <fullName evidence="1">Uncharacterized protein</fullName>
    </submittedName>
</protein>
<proteinExistence type="predicted"/>
<dbReference type="EMBL" id="JAXIVS010000008">
    <property type="protein sequence ID" value="MDY7229515.1"/>
    <property type="molecule type" value="Genomic_DNA"/>
</dbReference>
<organism evidence="1 2">
    <name type="scientific">Hyalangium rubrum</name>
    <dbReference type="NCBI Taxonomy" id="3103134"/>
    <lineage>
        <taxon>Bacteria</taxon>
        <taxon>Pseudomonadati</taxon>
        <taxon>Myxococcota</taxon>
        <taxon>Myxococcia</taxon>
        <taxon>Myxococcales</taxon>
        <taxon>Cystobacterineae</taxon>
        <taxon>Archangiaceae</taxon>
        <taxon>Hyalangium</taxon>
    </lineage>
</organism>
<dbReference type="RefSeq" id="WP_321548236.1">
    <property type="nucleotide sequence ID" value="NZ_JAXIVS010000008.1"/>
</dbReference>
<evidence type="ECO:0000313" key="1">
    <source>
        <dbReference type="EMBL" id="MDY7229515.1"/>
    </source>
</evidence>
<comment type="caution">
    <text evidence="1">The sequence shown here is derived from an EMBL/GenBank/DDBJ whole genome shotgun (WGS) entry which is preliminary data.</text>
</comment>
<gene>
    <name evidence="1" type="ORF">SYV04_24190</name>
</gene>
<name>A0ABU5H872_9BACT</name>